<dbReference type="AlphaFoldDB" id="A0A318JA75"/>
<feature type="transmembrane region" description="Helical" evidence="1">
    <location>
        <begin position="229"/>
        <end position="250"/>
    </location>
</feature>
<evidence type="ECO:0000313" key="2">
    <source>
        <dbReference type="EMBL" id="PXX44887.1"/>
    </source>
</evidence>
<keyword evidence="3" id="KW-1185">Reference proteome</keyword>
<feature type="transmembrane region" description="Helical" evidence="1">
    <location>
        <begin position="317"/>
        <end position="336"/>
    </location>
</feature>
<evidence type="ECO:0000313" key="3">
    <source>
        <dbReference type="Proteomes" id="UP000247792"/>
    </source>
</evidence>
<feature type="transmembrane region" description="Helical" evidence="1">
    <location>
        <begin position="285"/>
        <end position="311"/>
    </location>
</feature>
<protein>
    <submittedName>
        <fullName evidence="2">Uncharacterized protein</fullName>
    </submittedName>
</protein>
<keyword evidence="1" id="KW-0472">Membrane</keyword>
<feature type="transmembrane region" description="Helical" evidence="1">
    <location>
        <begin position="403"/>
        <end position="422"/>
    </location>
</feature>
<feature type="transmembrane region" description="Helical" evidence="1">
    <location>
        <begin position="125"/>
        <end position="145"/>
    </location>
</feature>
<keyword evidence="1" id="KW-1133">Transmembrane helix</keyword>
<comment type="caution">
    <text evidence="2">The sequence shown here is derived from an EMBL/GenBank/DDBJ whole genome shotgun (WGS) entry which is preliminary data.</text>
</comment>
<feature type="transmembrane region" description="Helical" evidence="1">
    <location>
        <begin position="157"/>
        <end position="180"/>
    </location>
</feature>
<gene>
    <name evidence="2" type="ORF">DFR42_10299</name>
</gene>
<sequence>MENLPESARHFGLIPGQGGQEKSDTGTWLRYFFVEYNPLYFVSAFCMLYGIFLIDRNLSAVTMSSGPMASVALLLVLQLYEISLLAAAIFLAHRLGAIRPAAMLCLLECVLLFDCTFRLEGLALQSWFGAVIDVLWLLMLALKLRMMAIAMRLDFKAYHYVAVLLAAASIPVLIALLSSADSNTAIVLHVAAWLGSLMVLALELRRPALKSGWSKNGEQARLADTCIKAAFRILIGFYFYHIWAFLFFVADPHVRAAAMVGQFSAYFLLCTITRESVRDIWKFAILMLASCLLTPAILMYAMLLLSLILALQAGYRLNGNLAVGASLMMFAATYLKGWNGDGAALPDFPIWYSWNCVLLVTCLAMIIYRTRNLLAITLLSCAALFMLYRYGGALLPYKETGKGIVVIVLAFTILLTGLWVNMRFRIGTGPDEAS</sequence>
<feature type="transmembrane region" description="Helical" evidence="1">
    <location>
        <begin position="38"/>
        <end position="54"/>
    </location>
</feature>
<evidence type="ECO:0000256" key="1">
    <source>
        <dbReference type="SAM" id="Phobius"/>
    </source>
</evidence>
<accession>A0A318JA75</accession>
<dbReference type="EMBL" id="QJKB01000002">
    <property type="protein sequence ID" value="PXX44887.1"/>
    <property type="molecule type" value="Genomic_DNA"/>
</dbReference>
<feature type="transmembrane region" description="Helical" evidence="1">
    <location>
        <begin position="373"/>
        <end position="391"/>
    </location>
</feature>
<feature type="transmembrane region" description="Helical" evidence="1">
    <location>
        <begin position="66"/>
        <end position="92"/>
    </location>
</feature>
<feature type="transmembrane region" description="Helical" evidence="1">
    <location>
        <begin position="186"/>
        <end position="204"/>
    </location>
</feature>
<name>A0A318JA75_9BURK</name>
<proteinExistence type="predicted"/>
<feature type="transmembrane region" description="Helical" evidence="1">
    <location>
        <begin position="348"/>
        <end position="367"/>
    </location>
</feature>
<organism evidence="2 3">
    <name type="scientific">Undibacterium pigrum</name>
    <dbReference type="NCBI Taxonomy" id="401470"/>
    <lineage>
        <taxon>Bacteria</taxon>
        <taxon>Pseudomonadati</taxon>
        <taxon>Pseudomonadota</taxon>
        <taxon>Betaproteobacteria</taxon>
        <taxon>Burkholderiales</taxon>
        <taxon>Oxalobacteraceae</taxon>
        <taxon>Undibacterium</taxon>
    </lineage>
</organism>
<feature type="transmembrane region" description="Helical" evidence="1">
    <location>
        <begin position="101"/>
        <end position="119"/>
    </location>
</feature>
<dbReference type="Proteomes" id="UP000247792">
    <property type="component" value="Unassembled WGS sequence"/>
</dbReference>
<keyword evidence="1" id="KW-0812">Transmembrane</keyword>
<reference evidence="2 3" key="1">
    <citation type="submission" date="2018-05" db="EMBL/GenBank/DDBJ databases">
        <title>Genomic Encyclopedia of Type Strains, Phase IV (KMG-IV): sequencing the most valuable type-strain genomes for metagenomic binning, comparative biology and taxonomic classification.</title>
        <authorList>
            <person name="Goeker M."/>
        </authorList>
    </citation>
    <scope>NUCLEOTIDE SEQUENCE [LARGE SCALE GENOMIC DNA]</scope>
    <source>
        <strain evidence="2 3">DSM 19792</strain>
    </source>
</reference>